<dbReference type="RefSeq" id="XP_069228234.1">
    <property type="nucleotide sequence ID" value="XM_069375062.1"/>
</dbReference>
<keyword evidence="4" id="KW-1185">Reference proteome</keyword>
<sequence>MAPHAESTTAVASDGKDVPVNPGQAPLEPGIKKNIAQGKMTAFPSAPTFTDKHEEREYLKGRLAAAFRIFGKYGFDEGVAGHITLRDPVQPDCFWVNPFGRAFSLITKSDLILVDHAGQVIGGGENRLLNTAAYMIHSAIHEARPDVICAAHSHSIYGRTWCTLGRKLDTLTQDSCAFHNDHVLYESFNGVVLAEKEGKDIAACLGEKKAALLQNHGLLTVGGSVEEAVFWFLSLDKCCHSQLMAEAAAGSRGEKPVPIGAEEAEYTARTVGSRKAGWFSAKPLFDVIHKETGGDYLE</sequence>
<dbReference type="PANTHER" id="PTHR10672">
    <property type="entry name" value="ADDUCIN"/>
    <property type="match status" value="1"/>
</dbReference>
<dbReference type="GO" id="GO:0051015">
    <property type="term" value="F:actin filament binding"/>
    <property type="evidence" value="ECO:0007669"/>
    <property type="project" value="TreeGrafter"/>
</dbReference>
<dbReference type="InterPro" id="IPR001303">
    <property type="entry name" value="Aldolase_II/adducin_N"/>
</dbReference>
<comment type="caution">
    <text evidence="3">The sequence shown here is derived from an EMBL/GenBank/DDBJ whole genome shotgun (WGS) entry which is preliminary data.</text>
</comment>
<dbReference type="Pfam" id="PF00596">
    <property type="entry name" value="Aldolase_II"/>
    <property type="match status" value="1"/>
</dbReference>
<evidence type="ECO:0000313" key="4">
    <source>
        <dbReference type="Proteomes" id="UP000803884"/>
    </source>
</evidence>
<dbReference type="GeneID" id="96007900"/>
<dbReference type="GO" id="GO:0005856">
    <property type="term" value="C:cytoskeleton"/>
    <property type="evidence" value="ECO:0007669"/>
    <property type="project" value="TreeGrafter"/>
</dbReference>
<name>A0AB34KJ67_9PEZI</name>
<dbReference type="FunFam" id="3.40.225.10:FF:000009">
    <property type="entry name" value="Class II aldolase/adducin N-terminal"/>
    <property type="match status" value="1"/>
</dbReference>
<feature type="domain" description="Class II aldolase/adducin N-terminal" evidence="2">
    <location>
        <begin position="61"/>
        <end position="243"/>
    </location>
</feature>
<dbReference type="SUPFAM" id="SSF53639">
    <property type="entry name" value="AraD/HMP-PK domain-like"/>
    <property type="match status" value="1"/>
</dbReference>
<organism evidence="3 4">
    <name type="scientific">Cladosporium halotolerans</name>
    <dbReference type="NCBI Taxonomy" id="1052096"/>
    <lineage>
        <taxon>Eukaryota</taxon>
        <taxon>Fungi</taxon>
        <taxon>Dikarya</taxon>
        <taxon>Ascomycota</taxon>
        <taxon>Pezizomycotina</taxon>
        <taxon>Dothideomycetes</taxon>
        <taxon>Dothideomycetidae</taxon>
        <taxon>Cladosporiales</taxon>
        <taxon>Cladosporiaceae</taxon>
        <taxon>Cladosporium</taxon>
    </lineage>
</organism>
<dbReference type="AlphaFoldDB" id="A0AB34KJ67"/>
<feature type="region of interest" description="Disordered" evidence="1">
    <location>
        <begin position="1"/>
        <end position="29"/>
    </location>
</feature>
<evidence type="ECO:0000313" key="3">
    <source>
        <dbReference type="EMBL" id="KAL1585128.1"/>
    </source>
</evidence>
<accession>A0AB34KJ67</accession>
<dbReference type="EMBL" id="JAAQHG020000021">
    <property type="protein sequence ID" value="KAL1585128.1"/>
    <property type="molecule type" value="Genomic_DNA"/>
</dbReference>
<feature type="compositionally biased region" description="Polar residues" evidence="1">
    <location>
        <begin position="1"/>
        <end position="11"/>
    </location>
</feature>
<dbReference type="Proteomes" id="UP000803884">
    <property type="component" value="Unassembled WGS sequence"/>
</dbReference>
<dbReference type="InterPro" id="IPR036409">
    <property type="entry name" value="Aldolase_II/adducin_N_sf"/>
</dbReference>
<evidence type="ECO:0000256" key="1">
    <source>
        <dbReference type="SAM" id="MobiDB-lite"/>
    </source>
</evidence>
<dbReference type="PANTHER" id="PTHR10672:SF41">
    <property type="entry name" value="CLASS II ALDOLASE_ADDUCIN DOMAIN PROTEIN (AFU_ORTHOLOGUE AFUA_3G01330)"/>
    <property type="match status" value="1"/>
</dbReference>
<dbReference type="NCBIfam" id="NF004855">
    <property type="entry name" value="PRK06208.1"/>
    <property type="match status" value="1"/>
</dbReference>
<evidence type="ECO:0000259" key="2">
    <source>
        <dbReference type="SMART" id="SM01007"/>
    </source>
</evidence>
<dbReference type="SMART" id="SM01007">
    <property type="entry name" value="Aldolase_II"/>
    <property type="match status" value="1"/>
</dbReference>
<dbReference type="InterPro" id="IPR051017">
    <property type="entry name" value="Aldolase-II_Adducin_sf"/>
</dbReference>
<dbReference type="Gene3D" id="3.40.225.10">
    <property type="entry name" value="Class II aldolase/adducin N-terminal domain"/>
    <property type="match status" value="1"/>
</dbReference>
<reference evidence="3 4" key="1">
    <citation type="journal article" date="2020" name="Microbiol. Resour. Announc.">
        <title>Draft Genome Sequence of a Cladosporium Species Isolated from the Mesophotic Ascidian Didemnum maculosum.</title>
        <authorList>
            <person name="Gioti A."/>
            <person name="Siaperas R."/>
            <person name="Nikolaivits E."/>
            <person name="Le Goff G."/>
            <person name="Ouazzani J."/>
            <person name="Kotoulas G."/>
            <person name="Topakas E."/>
        </authorList>
    </citation>
    <scope>NUCLEOTIDE SEQUENCE [LARGE SCALE GENOMIC DNA]</scope>
    <source>
        <strain evidence="3 4">TM138-S3</strain>
    </source>
</reference>
<proteinExistence type="predicted"/>
<protein>
    <recommendedName>
        <fullName evidence="2">Class II aldolase/adducin N-terminal domain-containing protein</fullName>
    </recommendedName>
</protein>
<gene>
    <name evidence="3" type="ORF">WHR41_06457</name>
</gene>